<proteinExistence type="inferred from homology"/>
<dbReference type="RefSeq" id="WP_121687982.1">
    <property type="nucleotide sequence ID" value="NZ_RCUY01000005.1"/>
</dbReference>
<organism evidence="13 14">
    <name type="scientific">Mycetocola lacteus</name>
    <dbReference type="NCBI Taxonomy" id="76637"/>
    <lineage>
        <taxon>Bacteria</taxon>
        <taxon>Bacillati</taxon>
        <taxon>Actinomycetota</taxon>
        <taxon>Actinomycetes</taxon>
        <taxon>Micrococcales</taxon>
        <taxon>Microbacteriaceae</taxon>
        <taxon>Mycetocola</taxon>
    </lineage>
</organism>
<dbReference type="Gene3D" id="3.40.50.720">
    <property type="entry name" value="NAD(P)-binding Rossmann-like Domain"/>
    <property type="match status" value="1"/>
</dbReference>
<dbReference type="SUPFAM" id="SSF53244">
    <property type="entry name" value="MurD-like peptide ligases, peptide-binding domain"/>
    <property type="match status" value="1"/>
</dbReference>
<dbReference type="InterPro" id="IPR004101">
    <property type="entry name" value="Mur_ligase_C"/>
</dbReference>
<keyword evidence="9 10" id="KW-0133">Cell shape</keyword>
<dbReference type="PANTHER" id="PTHR43692:SF1">
    <property type="entry name" value="UDP-N-ACETYLMURAMOYLALANINE--D-GLUTAMATE LIGASE"/>
    <property type="match status" value="1"/>
</dbReference>
<keyword evidence="7 9" id="KW-0067">ATP-binding</keyword>
<dbReference type="GO" id="GO:0005737">
    <property type="term" value="C:cytoplasm"/>
    <property type="evidence" value="ECO:0007669"/>
    <property type="project" value="UniProtKB-SubCell"/>
</dbReference>
<comment type="function">
    <text evidence="9 10">Cell wall formation. Catalyzes the addition of glutamate to the nucleotide precursor UDP-N-acetylmuramoyl-L-alanine (UMA).</text>
</comment>
<dbReference type="Pfam" id="PF02875">
    <property type="entry name" value="Mur_ligase_C"/>
    <property type="match status" value="1"/>
</dbReference>
<evidence type="ECO:0000313" key="13">
    <source>
        <dbReference type="EMBL" id="RLP82828.1"/>
    </source>
</evidence>
<comment type="caution">
    <text evidence="13">The sequence shown here is derived from an EMBL/GenBank/DDBJ whole genome shotgun (WGS) entry which is preliminary data.</text>
</comment>
<dbReference type="EMBL" id="RCUY01000005">
    <property type="protein sequence ID" value="RLP82828.1"/>
    <property type="molecule type" value="Genomic_DNA"/>
</dbReference>
<feature type="binding site" evidence="9">
    <location>
        <begin position="133"/>
        <end position="139"/>
    </location>
    <ligand>
        <name>ATP</name>
        <dbReference type="ChEBI" id="CHEBI:30616"/>
    </ligand>
</feature>
<keyword evidence="5 9" id="KW-0132">Cell division</keyword>
<dbReference type="AlphaFoldDB" id="A0A3L7ATN9"/>
<dbReference type="SUPFAM" id="SSF51984">
    <property type="entry name" value="MurCD N-terminal domain"/>
    <property type="match status" value="1"/>
</dbReference>
<dbReference type="InterPro" id="IPR036615">
    <property type="entry name" value="Mur_ligase_C_dom_sf"/>
</dbReference>
<dbReference type="OrthoDB" id="9809796at2"/>
<feature type="domain" description="Mur ligase C-terminal" evidence="11">
    <location>
        <begin position="347"/>
        <end position="466"/>
    </location>
</feature>
<dbReference type="GO" id="GO:0071555">
    <property type="term" value="P:cell wall organization"/>
    <property type="evidence" value="ECO:0007669"/>
    <property type="project" value="UniProtKB-KW"/>
</dbReference>
<evidence type="ECO:0000256" key="9">
    <source>
        <dbReference type="HAMAP-Rule" id="MF_00639"/>
    </source>
</evidence>
<keyword evidence="14" id="KW-1185">Reference proteome</keyword>
<gene>
    <name evidence="9" type="primary">murD</name>
    <name evidence="13" type="ORF">D9V34_06110</name>
</gene>
<evidence type="ECO:0000256" key="6">
    <source>
        <dbReference type="ARBA" id="ARBA00022741"/>
    </source>
</evidence>
<name>A0A3L7ATN9_9MICO</name>
<dbReference type="HAMAP" id="MF_00639">
    <property type="entry name" value="MurD"/>
    <property type="match status" value="1"/>
</dbReference>
<evidence type="ECO:0000256" key="3">
    <source>
        <dbReference type="ARBA" id="ARBA00022490"/>
    </source>
</evidence>
<evidence type="ECO:0000259" key="12">
    <source>
        <dbReference type="Pfam" id="PF08245"/>
    </source>
</evidence>
<evidence type="ECO:0000256" key="7">
    <source>
        <dbReference type="ARBA" id="ARBA00022840"/>
    </source>
</evidence>
<dbReference type="NCBIfam" id="TIGR01087">
    <property type="entry name" value="murD"/>
    <property type="match status" value="1"/>
</dbReference>
<dbReference type="Pfam" id="PF21799">
    <property type="entry name" value="MurD-like_N"/>
    <property type="match status" value="1"/>
</dbReference>
<evidence type="ECO:0000259" key="11">
    <source>
        <dbReference type="Pfam" id="PF02875"/>
    </source>
</evidence>
<dbReference type="GO" id="GO:0008360">
    <property type="term" value="P:regulation of cell shape"/>
    <property type="evidence" value="ECO:0007669"/>
    <property type="project" value="UniProtKB-KW"/>
</dbReference>
<comment type="subcellular location">
    <subcellularLocation>
        <location evidence="1 9 10">Cytoplasm</location>
    </subcellularLocation>
</comment>
<dbReference type="EC" id="6.3.2.9" evidence="9 10"/>
<dbReference type="GO" id="GO:0009252">
    <property type="term" value="P:peptidoglycan biosynthetic process"/>
    <property type="evidence" value="ECO:0007669"/>
    <property type="project" value="UniProtKB-UniRule"/>
</dbReference>
<dbReference type="Gene3D" id="3.90.190.20">
    <property type="entry name" value="Mur ligase, C-terminal domain"/>
    <property type="match status" value="1"/>
</dbReference>
<dbReference type="Gene3D" id="3.40.1190.10">
    <property type="entry name" value="Mur-like, catalytic domain"/>
    <property type="match status" value="1"/>
</dbReference>
<protein>
    <recommendedName>
        <fullName evidence="9 10">UDP-N-acetylmuramoylalanine--D-glutamate ligase</fullName>
        <ecNumber evidence="9 10">6.3.2.9</ecNumber>
    </recommendedName>
    <alternativeName>
        <fullName evidence="9">D-glutamic acid-adding enzyme</fullName>
    </alternativeName>
    <alternativeName>
        <fullName evidence="9">UDP-N-acetylmuramoyl-L-alanyl-D-glutamate synthetase</fullName>
    </alternativeName>
</protein>
<dbReference type="GO" id="GO:0005524">
    <property type="term" value="F:ATP binding"/>
    <property type="evidence" value="ECO:0007669"/>
    <property type="project" value="UniProtKB-UniRule"/>
</dbReference>
<dbReference type="GO" id="GO:0051301">
    <property type="term" value="P:cell division"/>
    <property type="evidence" value="ECO:0007669"/>
    <property type="project" value="UniProtKB-KW"/>
</dbReference>
<evidence type="ECO:0000256" key="8">
    <source>
        <dbReference type="ARBA" id="ARBA00023306"/>
    </source>
</evidence>
<dbReference type="InterPro" id="IPR036565">
    <property type="entry name" value="Mur-like_cat_sf"/>
</dbReference>
<dbReference type="Proteomes" id="UP000269438">
    <property type="component" value="Unassembled WGS sequence"/>
</dbReference>
<keyword evidence="6 9" id="KW-0547">Nucleotide-binding</keyword>
<keyword evidence="3 9" id="KW-0963">Cytoplasm</keyword>
<dbReference type="SUPFAM" id="SSF53623">
    <property type="entry name" value="MurD-like peptide ligases, catalytic domain"/>
    <property type="match status" value="1"/>
</dbReference>
<dbReference type="PROSITE" id="PS01011">
    <property type="entry name" value="FOLYLPOLYGLU_SYNT_1"/>
    <property type="match status" value="1"/>
</dbReference>
<keyword evidence="9 10" id="KW-0573">Peptidoglycan synthesis</keyword>
<dbReference type="InterPro" id="IPR018109">
    <property type="entry name" value="Folylpolyglutamate_synth_CS"/>
</dbReference>
<reference evidence="13 14" key="1">
    <citation type="submission" date="2018-10" db="EMBL/GenBank/DDBJ databases">
        <authorList>
            <person name="Li J."/>
        </authorList>
    </citation>
    <scope>NUCLEOTIDE SEQUENCE [LARGE SCALE GENOMIC DNA]</scope>
    <source>
        <strain evidence="13 14">JCM 11654</strain>
    </source>
</reference>
<keyword evidence="9 10" id="KW-0961">Cell wall biogenesis/degradation</keyword>
<dbReference type="PANTHER" id="PTHR43692">
    <property type="entry name" value="UDP-N-ACETYLMURAMOYLALANINE--D-GLUTAMATE LIGASE"/>
    <property type="match status" value="1"/>
</dbReference>
<dbReference type="Pfam" id="PF08245">
    <property type="entry name" value="Mur_ligase_M"/>
    <property type="match status" value="1"/>
</dbReference>
<evidence type="ECO:0000256" key="2">
    <source>
        <dbReference type="ARBA" id="ARBA00004752"/>
    </source>
</evidence>
<feature type="domain" description="Mur ligase central" evidence="12">
    <location>
        <begin position="131"/>
        <end position="256"/>
    </location>
</feature>
<evidence type="ECO:0000256" key="5">
    <source>
        <dbReference type="ARBA" id="ARBA00022618"/>
    </source>
</evidence>
<dbReference type="GO" id="GO:0008764">
    <property type="term" value="F:UDP-N-acetylmuramoylalanine-D-glutamate ligase activity"/>
    <property type="evidence" value="ECO:0007669"/>
    <property type="project" value="UniProtKB-UniRule"/>
</dbReference>
<evidence type="ECO:0000256" key="1">
    <source>
        <dbReference type="ARBA" id="ARBA00004496"/>
    </source>
</evidence>
<dbReference type="InterPro" id="IPR005762">
    <property type="entry name" value="MurD"/>
</dbReference>
<comment type="catalytic activity">
    <reaction evidence="9 10">
        <text>UDP-N-acetyl-alpha-D-muramoyl-L-alanine + D-glutamate + ATP = UDP-N-acetyl-alpha-D-muramoyl-L-alanyl-D-glutamate + ADP + phosphate + H(+)</text>
        <dbReference type="Rhea" id="RHEA:16429"/>
        <dbReference type="ChEBI" id="CHEBI:15378"/>
        <dbReference type="ChEBI" id="CHEBI:29986"/>
        <dbReference type="ChEBI" id="CHEBI:30616"/>
        <dbReference type="ChEBI" id="CHEBI:43474"/>
        <dbReference type="ChEBI" id="CHEBI:83898"/>
        <dbReference type="ChEBI" id="CHEBI:83900"/>
        <dbReference type="ChEBI" id="CHEBI:456216"/>
        <dbReference type="EC" id="6.3.2.9"/>
    </reaction>
</comment>
<keyword evidence="4 9" id="KW-0436">Ligase</keyword>
<evidence type="ECO:0000313" key="14">
    <source>
        <dbReference type="Proteomes" id="UP000269438"/>
    </source>
</evidence>
<sequence>MTASLDSLNSWYSDWKGLRVAVLGLGKTGFSVADTLTELGAEVLVLAESAESDLARLVPVIGATLYTGDLGSVPAELSAHNADLLIVSPGFRPDHPLVRWAAETHVPVWGDIELAWRVRDKVGTPAEWILVTGTNGKTTTTQLTASMIAAQGFKVAPCGNIGVPVLDAVRDPEGFDFFVVELSSFQLHYLAVQAGKTPLEPISAVCLNIADDHLDWHGGLQSYIAAKGFVYENVANACVYNKADVVTEEMVRAADVRDGARAIGFDLGVPGPSDVGVVEGILVDRAFHEDRHHSALELITVEDLAKRGLGAPHLVEDVLAASALARSVGITPESINTALSTFRADAHRVESILEAHGIHWIDDSKATNAHAARASLGAFGSVVWIVGGLLKGAHLDDLITDFAPRLRGVVLIGAERDELRDAFARHAPEVSLVEVTAAETGDVMPQAVELAAELAQEGDTVLLAPAAASMDQFVSYADRGTRFAAAVIEKWGGSASGLSGEHTAG</sequence>
<evidence type="ECO:0000256" key="10">
    <source>
        <dbReference type="RuleBase" id="RU003664"/>
    </source>
</evidence>
<evidence type="ECO:0000256" key="4">
    <source>
        <dbReference type="ARBA" id="ARBA00022598"/>
    </source>
</evidence>
<comment type="similarity">
    <text evidence="9">Belongs to the MurCDEF family.</text>
</comment>
<comment type="pathway">
    <text evidence="2 9 10">Cell wall biogenesis; peptidoglycan biosynthesis.</text>
</comment>
<dbReference type="InterPro" id="IPR013221">
    <property type="entry name" value="Mur_ligase_cen"/>
</dbReference>
<keyword evidence="8 9" id="KW-0131">Cell cycle</keyword>
<dbReference type="UniPathway" id="UPA00219"/>
<dbReference type="GO" id="GO:0004326">
    <property type="term" value="F:tetrahydrofolylpolyglutamate synthase activity"/>
    <property type="evidence" value="ECO:0007669"/>
    <property type="project" value="InterPro"/>
</dbReference>
<accession>A0A3L7ATN9</accession>